<proteinExistence type="predicted"/>
<dbReference type="OrthoDB" id="357294at2"/>
<organism evidence="2 3">
    <name type="scientific">Vulcaniibacterium tengchongense</name>
    <dbReference type="NCBI Taxonomy" id="1273429"/>
    <lineage>
        <taxon>Bacteria</taxon>
        <taxon>Pseudomonadati</taxon>
        <taxon>Pseudomonadota</taxon>
        <taxon>Gammaproteobacteria</taxon>
        <taxon>Lysobacterales</taxon>
        <taxon>Lysobacteraceae</taxon>
        <taxon>Vulcaniibacterium</taxon>
    </lineage>
</organism>
<evidence type="ECO:0000313" key="2">
    <source>
        <dbReference type="EMBL" id="RPE81366.1"/>
    </source>
</evidence>
<sequence>MLRLKTLCALLLALAGLGSVALAVEQGAAAPPGAPAASPPKPLLWKVSDADNAIYLLGSFHLLKPEDYPLSPDIDAAFTEASKVVFEVPPEQMLDPATGQKFLAAAGYADGRSLSQVLPADLREKFARILAQRGATLAQFDGYEPWFVNLSLLIGVSQQMGFRAEQGLDQFLMQQALAAKKPTAGLETIDDQLRVLDASPMEEQIAGLREFLDKPLEMPGKLAELHGAWREGDVARLDALSREEMRGKTPQTYRLVNVERNDAWLPQLQRMLDGVAGEQALVVVGALHLLGEDGLVEKLRGKGYAVERICSACAPAANDAQFAR</sequence>
<dbReference type="InterPro" id="IPR047111">
    <property type="entry name" value="YbaP-like"/>
</dbReference>
<feature type="chain" id="PRO_5018195490" description="TraB family protein" evidence="1">
    <location>
        <begin position="24"/>
        <end position="324"/>
    </location>
</feature>
<feature type="signal peptide" evidence="1">
    <location>
        <begin position="1"/>
        <end position="23"/>
    </location>
</feature>
<dbReference type="RefSeq" id="WP_123768929.1">
    <property type="nucleotide sequence ID" value="NZ_RKQN01000001.1"/>
</dbReference>
<dbReference type="Proteomes" id="UP000269708">
    <property type="component" value="Unassembled WGS sequence"/>
</dbReference>
<keyword evidence="1" id="KW-0732">Signal</keyword>
<dbReference type="PANTHER" id="PTHR40590">
    <property type="entry name" value="CYTOPLASMIC PROTEIN-RELATED"/>
    <property type="match status" value="1"/>
</dbReference>
<evidence type="ECO:0000256" key="1">
    <source>
        <dbReference type="SAM" id="SignalP"/>
    </source>
</evidence>
<dbReference type="PANTHER" id="PTHR40590:SF1">
    <property type="entry name" value="CYTOPLASMIC PROTEIN"/>
    <property type="match status" value="1"/>
</dbReference>
<evidence type="ECO:0008006" key="4">
    <source>
        <dbReference type="Google" id="ProtNLM"/>
    </source>
</evidence>
<protein>
    <recommendedName>
        <fullName evidence="4">TraB family protein</fullName>
    </recommendedName>
</protein>
<accession>A0A3N4VEF3</accession>
<dbReference type="EMBL" id="RKQN01000001">
    <property type="protein sequence ID" value="RPE81366.1"/>
    <property type="molecule type" value="Genomic_DNA"/>
</dbReference>
<name>A0A3N4VEF3_9GAMM</name>
<gene>
    <name evidence="2" type="ORF">EDC50_0554</name>
</gene>
<dbReference type="CDD" id="cd14789">
    <property type="entry name" value="Tiki"/>
    <property type="match status" value="1"/>
</dbReference>
<comment type="caution">
    <text evidence="2">The sequence shown here is derived from an EMBL/GenBank/DDBJ whole genome shotgun (WGS) entry which is preliminary data.</text>
</comment>
<reference evidence="2 3" key="1">
    <citation type="submission" date="2018-11" db="EMBL/GenBank/DDBJ databases">
        <title>Genomic Encyclopedia of Type Strains, Phase IV (KMG-IV): sequencing the most valuable type-strain genomes for metagenomic binning, comparative biology and taxonomic classification.</title>
        <authorList>
            <person name="Goeker M."/>
        </authorList>
    </citation>
    <scope>NUCLEOTIDE SEQUENCE [LARGE SCALE GENOMIC DNA]</scope>
    <source>
        <strain evidence="2 3">DSM 25623</strain>
    </source>
</reference>
<dbReference type="Pfam" id="PF01963">
    <property type="entry name" value="TraB_PrgY_gumN"/>
    <property type="match status" value="1"/>
</dbReference>
<evidence type="ECO:0000313" key="3">
    <source>
        <dbReference type="Proteomes" id="UP000269708"/>
    </source>
</evidence>
<dbReference type="AlphaFoldDB" id="A0A3N4VEF3"/>
<dbReference type="InterPro" id="IPR002816">
    <property type="entry name" value="TraB/PrgY/GumN_fam"/>
</dbReference>
<keyword evidence="3" id="KW-1185">Reference proteome</keyword>